<feature type="domain" description="Erythromycin biosynthesis protein CIII-like C-terminal" evidence="1">
    <location>
        <begin position="282"/>
        <end position="407"/>
    </location>
</feature>
<evidence type="ECO:0000313" key="2">
    <source>
        <dbReference type="EMBL" id="TNU72923.1"/>
    </source>
</evidence>
<dbReference type="GO" id="GO:0008194">
    <property type="term" value="F:UDP-glycosyltransferase activity"/>
    <property type="evidence" value="ECO:0007669"/>
    <property type="project" value="InterPro"/>
</dbReference>
<keyword evidence="2" id="KW-0808">Transferase</keyword>
<proteinExistence type="predicted"/>
<reference evidence="2 3" key="1">
    <citation type="submission" date="2019-06" db="EMBL/GenBank/DDBJ databases">
        <title>Draft genome sequence of Miniimonas arenae KCTC 19750T isolated from sea sand.</title>
        <authorList>
            <person name="Park S.-J."/>
        </authorList>
    </citation>
    <scope>NUCLEOTIDE SEQUENCE [LARGE SCALE GENOMIC DNA]</scope>
    <source>
        <strain evidence="2 3">KCTC 19750</strain>
    </source>
</reference>
<dbReference type="InterPro" id="IPR010610">
    <property type="entry name" value="EryCIII-like_C"/>
</dbReference>
<dbReference type="CDD" id="cd03784">
    <property type="entry name" value="GT1_Gtf-like"/>
    <property type="match status" value="1"/>
</dbReference>
<sequence length="434" mass="45880">MASYLVCITPAHGHVVPALAVARHLLSAGHRVRVLTGSRYRADVVAAGAEFLAVPAEADIDLDRAGDLFPERANLKGPAGIRYDMRHLFLAPGRAQYGALAAALDAEPVDAVITEGLFLGAALLALRPREERPPVLVLGIFPLGTPSRDTAPFGIGMTPMRGPVGRLRNRVLAAVTRNVIFGPVNTEADRLAQDLVGRTFGGSFLEWPARADAIAQLTVPSFEYPRSDLPATVHFTGPLPSAADASTELPTWWHELDGERPVVHVTQGTVANTDFGSLVRPTIDGLADRDVIVVVSTGGRPVEDVGPVPANVRVERYLPYGALFPKLDVIVTNGGYGGVQQALAHGVPLVVAGQTEDKIEVTARVGWSDVGINLRTNAPKPAKVANAVERVLREPRYREAAARIGADIRGTDALATLDRVLASLSTPASAPSGG</sequence>
<evidence type="ECO:0000259" key="1">
    <source>
        <dbReference type="Pfam" id="PF06722"/>
    </source>
</evidence>
<dbReference type="PANTHER" id="PTHR48050:SF13">
    <property type="entry name" value="STEROL 3-BETA-GLUCOSYLTRANSFERASE UGT80A2"/>
    <property type="match status" value="1"/>
</dbReference>
<dbReference type="FunFam" id="3.40.50.2000:FF:000072">
    <property type="entry name" value="Glycosyl transferase"/>
    <property type="match status" value="1"/>
</dbReference>
<comment type="caution">
    <text evidence="2">The sequence shown here is derived from an EMBL/GenBank/DDBJ whole genome shotgun (WGS) entry which is preliminary data.</text>
</comment>
<name>A0A5C5B7H5_9MICO</name>
<accession>A0A5C5B7H5</accession>
<dbReference type="SUPFAM" id="SSF53756">
    <property type="entry name" value="UDP-Glycosyltransferase/glycogen phosphorylase"/>
    <property type="match status" value="1"/>
</dbReference>
<dbReference type="PANTHER" id="PTHR48050">
    <property type="entry name" value="STEROL 3-BETA-GLUCOSYLTRANSFERASE"/>
    <property type="match status" value="1"/>
</dbReference>
<dbReference type="Pfam" id="PF06722">
    <property type="entry name" value="EryCIII-like_C"/>
    <property type="match status" value="1"/>
</dbReference>
<dbReference type="AlphaFoldDB" id="A0A5C5B7H5"/>
<keyword evidence="3" id="KW-1185">Reference proteome</keyword>
<gene>
    <name evidence="2" type="ORF">FH969_14165</name>
</gene>
<protein>
    <submittedName>
        <fullName evidence="2">Glycosyltransferase family 1 protein</fullName>
    </submittedName>
</protein>
<dbReference type="Gene3D" id="3.40.50.2000">
    <property type="entry name" value="Glycogen Phosphorylase B"/>
    <property type="match status" value="2"/>
</dbReference>
<organism evidence="2 3">
    <name type="scientific">Miniimonas arenae</name>
    <dbReference type="NCBI Taxonomy" id="676201"/>
    <lineage>
        <taxon>Bacteria</taxon>
        <taxon>Bacillati</taxon>
        <taxon>Actinomycetota</taxon>
        <taxon>Actinomycetes</taxon>
        <taxon>Micrococcales</taxon>
        <taxon>Beutenbergiaceae</taxon>
        <taxon>Miniimonas</taxon>
    </lineage>
</organism>
<dbReference type="GO" id="GO:0017000">
    <property type="term" value="P:antibiotic biosynthetic process"/>
    <property type="evidence" value="ECO:0007669"/>
    <property type="project" value="UniProtKB-ARBA"/>
</dbReference>
<dbReference type="InterPro" id="IPR050426">
    <property type="entry name" value="Glycosyltransferase_28"/>
</dbReference>
<dbReference type="RefSeq" id="WP_139987815.1">
    <property type="nucleotide sequence ID" value="NZ_VENP01000082.1"/>
</dbReference>
<evidence type="ECO:0000313" key="3">
    <source>
        <dbReference type="Proteomes" id="UP000313849"/>
    </source>
</evidence>
<dbReference type="Proteomes" id="UP000313849">
    <property type="component" value="Unassembled WGS sequence"/>
</dbReference>
<dbReference type="GO" id="GO:0016758">
    <property type="term" value="F:hexosyltransferase activity"/>
    <property type="evidence" value="ECO:0007669"/>
    <property type="project" value="UniProtKB-ARBA"/>
</dbReference>
<dbReference type="OrthoDB" id="6620093at2"/>
<dbReference type="InterPro" id="IPR002213">
    <property type="entry name" value="UDP_glucos_trans"/>
</dbReference>
<dbReference type="EMBL" id="VENP01000082">
    <property type="protein sequence ID" value="TNU72923.1"/>
    <property type="molecule type" value="Genomic_DNA"/>
</dbReference>